<dbReference type="FunFam" id="3.30.200.20:FF:001889">
    <property type="entry name" value="Proline-rich receptor-like protein kinase PERK1"/>
    <property type="match status" value="1"/>
</dbReference>
<dbReference type="Gene3D" id="3.30.200.20">
    <property type="entry name" value="Phosphorylase Kinase, domain 1"/>
    <property type="match status" value="1"/>
</dbReference>
<gene>
    <name evidence="1" type="ORF">ZEAMMB73_Zm00001d037162</name>
</gene>
<organism evidence="1">
    <name type="scientific">Zea mays</name>
    <name type="common">Maize</name>
    <dbReference type="NCBI Taxonomy" id="4577"/>
    <lineage>
        <taxon>Eukaryota</taxon>
        <taxon>Viridiplantae</taxon>
        <taxon>Streptophyta</taxon>
        <taxon>Embryophyta</taxon>
        <taxon>Tracheophyta</taxon>
        <taxon>Spermatophyta</taxon>
        <taxon>Magnoliopsida</taxon>
        <taxon>Liliopsida</taxon>
        <taxon>Poales</taxon>
        <taxon>Poaceae</taxon>
        <taxon>PACMAD clade</taxon>
        <taxon>Panicoideae</taxon>
        <taxon>Andropogonodae</taxon>
        <taxon>Andropogoneae</taxon>
        <taxon>Tripsacinae</taxon>
        <taxon>Zea</taxon>
    </lineage>
</organism>
<dbReference type="PANTHER" id="PTHR32444:SF235">
    <property type="entry name" value="OS01G0783900 PROTEIN"/>
    <property type="match status" value="1"/>
</dbReference>
<protein>
    <submittedName>
        <fullName evidence="1">Uncharacterized protein</fullName>
    </submittedName>
</protein>
<proteinExistence type="predicted"/>
<evidence type="ECO:0000313" key="1">
    <source>
        <dbReference type="EMBL" id="AQK83191.1"/>
    </source>
</evidence>
<sequence>MWKDNIVDVKYKENGQDLYLGLANSEIATRKNMGRVAKISVPVMASVLALMATGMYLVWICKLRELPFVIFGNNATATDNFSSENMLGQGGFGKVYKNRENYGIACSVQQWRNKTTQGMLGHNIEVAIKRLGQGSGQGA</sequence>
<dbReference type="InterPro" id="IPR011009">
    <property type="entry name" value="Kinase-like_dom_sf"/>
</dbReference>
<dbReference type="AlphaFoldDB" id="A0A1D6LV95"/>
<reference evidence="1" key="1">
    <citation type="submission" date="2015-12" db="EMBL/GenBank/DDBJ databases">
        <title>Update maize B73 reference genome by single molecule sequencing technologies.</title>
        <authorList>
            <consortium name="Maize Genome Sequencing Project"/>
            <person name="Ware D."/>
        </authorList>
    </citation>
    <scope>NUCLEOTIDE SEQUENCE</scope>
    <source>
        <tissue evidence="1">Seedling</tissue>
    </source>
</reference>
<dbReference type="InParanoid" id="A0A1D6LV95"/>
<dbReference type="EMBL" id="CM000782">
    <property type="protein sequence ID" value="AQK83191.1"/>
    <property type="molecule type" value="Genomic_DNA"/>
</dbReference>
<dbReference type="SMR" id="A0A1D6LV95"/>
<name>A0A1D6LV95_MAIZE</name>
<accession>A0A1D6LV95</accession>
<dbReference type="SUPFAM" id="SSF56112">
    <property type="entry name" value="Protein kinase-like (PK-like)"/>
    <property type="match status" value="1"/>
</dbReference>
<dbReference type="ExpressionAtlas" id="A0A1D6LV95">
    <property type="expression patterns" value="baseline"/>
</dbReference>
<dbReference type="PANTHER" id="PTHR32444">
    <property type="entry name" value="BULB-TYPE LECTIN DOMAIN-CONTAINING PROTEIN"/>
    <property type="match status" value="1"/>
</dbReference>